<reference evidence="2 3" key="1">
    <citation type="submission" date="2018-09" db="EMBL/GenBank/DDBJ databases">
        <title>Phylogeny of the Shewanellaceae, and recommendation for two new genera, Pseudoshewanella and Parashewanella.</title>
        <authorList>
            <person name="Wang G."/>
        </authorList>
    </citation>
    <scope>NUCLEOTIDE SEQUENCE [LARGE SCALE GENOMIC DNA]</scope>
    <source>
        <strain evidence="2 3">C51</strain>
    </source>
</reference>
<protein>
    <submittedName>
        <fullName evidence="2">Uncharacterized protein</fullName>
    </submittedName>
</protein>
<dbReference type="Proteomes" id="UP000281474">
    <property type="component" value="Unassembled WGS sequence"/>
</dbReference>
<sequence length="155" mass="16831">MKKLLFVLVFMSSPVLADEPVHQYGDWLVTQSDQLNTALTSSTNHDSRFIVLQCGVDHKNCVLAFTDPYGCNEGAVNEVALTVDKHYFGISTTCTGNGWKADASQLYNGEVFGALKEAKSSLTANFGYGIISNYSINGLSTALNIIDGQQSNFSF</sequence>
<evidence type="ECO:0000313" key="2">
    <source>
        <dbReference type="EMBL" id="RLV58517.1"/>
    </source>
</evidence>
<gene>
    <name evidence="2" type="ORF">D5018_16830</name>
</gene>
<dbReference type="OrthoDB" id="9833568at2"/>
<keyword evidence="3" id="KW-1185">Reference proteome</keyword>
<evidence type="ECO:0000256" key="1">
    <source>
        <dbReference type="SAM" id="SignalP"/>
    </source>
</evidence>
<evidence type="ECO:0000313" key="3">
    <source>
        <dbReference type="Proteomes" id="UP000281474"/>
    </source>
</evidence>
<accession>A0A3L8PSW5</accession>
<proteinExistence type="predicted"/>
<dbReference type="AlphaFoldDB" id="A0A3L8PSW5"/>
<keyword evidence="1" id="KW-0732">Signal</keyword>
<name>A0A3L8PSW5_9GAMM</name>
<dbReference type="EMBL" id="QZEI01000067">
    <property type="protein sequence ID" value="RLV58517.1"/>
    <property type="molecule type" value="Genomic_DNA"/>
</dbReference>
<organism evidence="2 3">
    <name type="scientific">Parashewanella curva</name>
    <dbReference type="NCBI Taxonomy" id="2338552"/>
    <lineage>
        <taxon>Bacteria</taxon>
        <taxon>Pseudomonadati</taxon>
        <taxon>Pseudomonadota</taxon>
        <taxon>Gammaproteobacteria</taxon>
        <taxon>Alteromonadales</taxon>
        <taxon>Shewanellaceae</taxon>
        <taxon>Parashewanella</taxon>
    </lineage>
</organism>
<feature type="chain" id="PRO_5018216165" evidence="1">
    <location>
        <begin position="18"/>
        <end position="155"/>
    </location>
</feature>
<comment type="caution">
    <text evidence="2">The sequence shown here is derived from an EMBL/GenBank/DDBJ whole genome shotgun (WGS) entry which is preliminary data.</text>
</comment>
<dbReference type="RefSeq" id="WP_121840154.1">
    <property type="nucleotide sequence ID" value="NZ_ML014816.1"/>
</dbReference>
<feature type="signal peptide" evidence="1">
    <location>
        <begin position="1"/>
        <end position="17"/>
    </location>
</feature>